<name>A0ABW1ADF3_9ACTN</name>
<feature type="domain" description="PucR C-terminal helix-turn-helix" evidence="2">
    <location>
        <begin position="312"/>
        <end position="364"/>
    </location>
</feature>
<feature type="region of interest" description="Disordered" evidence="1">
    <location>
        <begin position="85"/>
        <end position="110"/>
    </location>
</feature>
<proteinExistence type="predicted"/>
<comment type="caution">
    <text evidence="3">The sequence shown here is derived from an EMBL/GenBank/DDBJ whole genome shotgun (WGS) entry which is preliminary data.</text>
</comment>
<reference evidence="4" key="1">
    <citation type="journal article" date="2019" name="Int. J. Syst. Evol. Microbiol.">
        <title>The Global Catalogue of Microorganisms (GCM) 10K type strain sequencing project: providing services to taxonomists for standard genome sequencing and annotation.</title>
        <authorList>
            <consortium name="The Broad Institute Genomics Platform"/>
            <consortium name="The Broad Institute Genome Sequencing Center for Infectious Disease"/>
            <person name="Wu L."/>
            <person name="Ma J."/>
        </authorList>
    </citation>
    <scope>NUCLEOTIDE SEQUENCE [LARGE SCALE GENOMIC DNA]</scope>
    <source>
        <strain evidence="4">KCTC 42087</strain>
    </source>
</reference>
<keyword evidence="4" id="KW-1185">Reference proteome</keyword>
<dbReference type="RefSeq" id="WP_378288375.1">
    <property type="nucleotide sequence ID" value="NZ_JBHSON010000087.1"/>
</dbReference>
<organism evidence="3 4">
    <name type="scientific">Actinomadura rugatobispora</name>
    <dbReference type="NCBI Taxonomy" id="1994"/>
    <lineage>
        <taxon>Bacteria</taxon>
        <taxon>Bacillati</taxon>
        <taxon>Actinomycetota</taxon>
        <taxon>Actinomycetes</taxon>
        <taxon>Streptosporangiales</taxon>
        <taxon>Thermomonosporaceae</taxon>
        <taxon>Actinomadura</taxon>
    </lineage>
</organism>
<accession>A0ABW1ADF3</accession>
<evidence type="ECO:0000313" key="3">
    <source>
        <dbReference type="EMBL" id="MFC5752415.1"/>
    </source>
</evidence>
<sequence>MATGEPAASWAEAALGRLRRGMDGLDALLGSGADLEAVVRRAAGSFGFAMGVRTADGTVVSGGRDGSLSAGPPPPGARCRRLPGGSHVWLHSGDGTAPENGEAPASAGGSPADLEELVLRCFGDAVERTIARSGERQTAADIHTAVDGLASAEDRRHALRRLGLRDRAPVMLLALAGPAAGVERVLGQIRTLAPVVHHVRDDRVHLVLADGLGGVRELHMPLGVRGAFTPPGPASRAPEAWRHARNALRFALPSTRETGPYRKSEAVLVDSSALGSYAILAEQLGAEGLAQVPDVQRLAQLLRDSGPEMERTLLAVAATDSLRQAARTVHLHHNSVAHRVQRAEKVLGFSCTVPYGRARLLLTLTLHRLLESHKLF</sequence>
<protein>
    <submittedName>
        <fullName evidence="3">Helix-turn-helix domain-containing protein</fullName>
    </submittedName>
</protein>
<feature type="compositionally biased region" description="Low complexity" evidence="1">
    <location>
        <begin position="97"/>
        <end position="110"/>
    </location>
</feature>
<evidence type="ECO:0000259" key="2">
    <source>
        <dbReference type="Pfam" id="PF13556"/>
    </source>
</evidence>
<dbReference type="Gene3D" id="1.10.10.2840">
    <property type="entry name" value="PucR C-terminal helix-turn-helix domain"/>
    <property type="match status" value="1"/>
</dbReference>
<dbReference type="InterPro" id="IPR042070">
    <property type="entry name" value="PucR_C-HTH_sf"/>
</dbReference>
<dbReference type="Pfam" id="PF13556">
    <property type="entry name" value="HTH_30"/>
    <property type="match status" value="1"/>
</dbReference>
<evidence type="ECO:0000256" key="1">
    <source>
        <dbReference type="SAM" id="MobiDB-lite"/>
    </source>
</evidence>
<gene>
    <name evidence="3" type="ORF">ACFPZN_42955</name>
</gene>
<evidence type="ECO:0000313" key="4">
    <source>
        <dbReference type="Proteomes" id="UP001596074"/>
    </source>
</evidence>
<dbReference type="EMBL" id="JBHSON010000087">
    <property type="protein sequence ID" value="MFC5752415.1"/>
    <property type="molecule type" value="Genomic_DNA"/>
</dbReference>
<dbReference type="Proteomes" id="UP001596074">
    <property type="component" value="Unassembled WGS sequence"/>
</dbReference>
<dbReference type="InterPro" id="IPR025736">
    <property type="entry name" value="PucR_C-HTH_dom"/>
</dbReference>